<dbReference type="EnsemblMetazoa" id="GPPI034017-RA">
    <property type="protein sequence ID" value="GPPI034017-PA"/>
    <property type="gene ID" value="GPPI034017"/>
</dbReference>
<dbReference type="VEuPathDB" id="VectorBase:GPPI034017"/>
<evidence type="ECO:0000313" key="1">
    <source>
        <dbReference type="EnsemblMetazoa" id="GPPI034017-PA"/>
    </source>
</evidence>
<dbReference type="AlphaFoldDB" id="A0A1B0BLL7"/>
<keyword evidence="2" id="KW-1185">Reference proteome</keyword>
<reference evidence="1" key="2">
    <citation type="submission" date="2020-05" db="UniProtKB">
        <authorList>
            <consortium name="EnsemblMetazoa"/>
        </authorList>
    </citation>
    <scope>IDENTIFICATION</scope>
    <source>
        <strain evidence="1">IAEA</strain>
    </source>
</reference>
<reference evidence="2" key="1">
    <citation type="submission" date="2015-01" db="EMBL/GenBank/DDBJ databases">
        <authorList>
            <person name="Aksoy S."/>
            <person name="Warren W."/>
            <person name="Wilson R.K."/>
        </authorList>
    </citation>
    <scope>NUCLEOTIDE SEQUENCE [LARGE SCALE GENOMIC DNA]</scope>
    <source>
        <strain evidence="2">IAEA</strain>
    </source>
</reference>
<accession>A0A1B0BLL7</accession>
<name>A0A1B0BLL7_9MUSC</name>
<dbReference type="Proteomes" id="UP000092460">
    <property type="component" value="Unassembled WGS sequence"/>
</dbReference>
<evidence type="ECO:0000313" key="2">
    <source>
        <dbReference type="Proteomes" id="UP000092460"/>
    </source>
</evidence>
<dbReference type="EMBL" id="JXJN01016437">
    <property type="status" value="NOT_ANNOTATED_CDS"/>
    <property type="molecule type" value="Genomic_DNA"/>
</dbReference>
<sequence length="137" mass="15157">MKNSHLCPCSSYIVPRLPPTSHTITDKSHEPLNSNCGPSTHFKQRTLAVLSKCKVIKSSQISNVVQITSMSFECCYQLNALQIAFQHRNLPSMITNEGQRTLAVLSKCKVIKSSQISNVVQITSMSFECPANRISTS</sequence>
<protein>
    <submittedName>
        <fullName evidence="1">Uncharacterized protein</fullName>
    </submittedName>
</protein>
<organism evidence="1 2">
    <name type="scientific">Glossina palpalis gambiensis</name>
    <dbReference type="NCBI Taxonomy" id="67801"/>
    <lineage>
        <taxon>Eukaryota</taxon>
        <taxon>Metazoa</taxon>
        <taxon>Ecdysozoa</taxon>
        <taxon>Arthropoda</taxon>
        <taxon>Hexapoda</taxon>
        <taxon>Insecta</taxon>
        <taxon>Pterygota</taxon>
        <taxon>Neoptera</taxon>
        <taxon>Endopterygota</taxon>
        <taxon>Diptera</taxon>
        <taxon>Brachycera</taxon>
        <taxon>Muscomorpha</taxon>
        <taxon>Hippoboscoidea</taxon>
        <taxon>Glossinidae</taxon>
        <taxon>Glossina</taxon>
    </lineage>
</organism>
<proteinExistence type="predicted"/>